<gene>
    <name evidence="1" type="ORF">JBS370_LOCUS42641</name>
</gene>
<protein>
    <submittedName>
        <fullName evidence="1">Uncharacterized protein</fullName>
    </submittedName>
</protein>
<accession>A0A820MHL9</accession>
<feature type="non-terminal residue" evidence="1">
    <location>
        <position position="133"/>
    </location>
</feature>
<feature type="non-terminal residue" evidence="1">
    <location>
        <position position="1"/>
    </location>
</feature>
<evidence type="ECO:0000313" key="2">
    <source>
        <dbReference type="Proteomes" id="UP000663836"/>
    </source>
</evidence>
<organism evidence="1 2">
    <name type="scientific">Rotaria sordida</name>
    <dbReference type="NCBI Taxonomy" id="392033"/>
    <lineage>
        <taxon>Eukaryota</taxon>
        <taxon>Metazoa</taxon>
        <taxon>Spiralia</taxon>
        <taxon>Gnathifera</taxon>
        <taxon>Rotifera</taxon>
        <taxon>Eurotatoria</taxon>
        <taxon>Bdelloidea</taxon>
        <taxon>Philodinida</taxon>
        <taxon>Philodinidae</taxon>
        <taxon>Rotaria</taxon>
    </lineage>
</organism>
<name>A0A820MHL9_9BILA</name>
<dbReference type="Proteomes" id="UP000663836">
    <property type="component" value="Unassembled WGS sequence"/>
</dbReference>
<proteinExistence type="predicted"/>
<evidence type="ECO:0000313" key="1">
    <source>
        <dbReference type="EMBL" id="CAF4374369.1"/>
    </source>
</evidence>
<comment type="caution">
    <text evidence="1">The sequence shown here is derived from an EMBL/GenBank/DDBJ whole genome shotgun (WGS) entry which is preliminary data.</text>
</comment>
<reference evidence="1" key="1">
    <citation type="submission" date="2021-02" db="EMBL/GenBank/DDBJ databases">
        <authorList>
            <person name="Nowell W R."/>
        </authorList>
    </citation>
    <scope>NUCLEOTIDE SEQUENCE</scope>
</reference>
<sequence length="133" mass="15758">RRRLIENNFYSHETNNKIKHDQSNSTILKGRKNNNNINRQQQSIQSKSVGFIMQNKNRTINPNIEFEFEYSSRNTSSPFQSHSNKVIRMPNNHYQTQQFNSSQNSPIESMNNLLRTTRIQTMNINNIQQETEI</sequence>
<dbReference type="EMBL" id="CAJOBD010058294">
    <property type="protein sequence ID" value="CAF4374369.1"/>
    <property type="molecule type" value="Genomic_DNA"/>
</dbReference>
<dbReference type="AlphaFoldDB" id="A0A820MHL9"/>